<name>A0A9K3LRW8_9STRA</name>
<evidence type="ECO:0000256" key="1">
    <source>
        <dbReference type="SAM" id="Phobius"/>
    </source>
</evidence>
<comment type="caution">
    <text evidence="2">The sequence shown here is derived from an EMBL/GenBank/DDBJ whole genome shotgun (WGS) entry which is preliminary data.</text>
</comment>
<feature type="transmembrane region" description="Helical" evidence="1">
    <location>
        <begin position="12"/>
        <end position="31"/>
    </location>
</feature>
<keyword evidence="1" id="KW-0812">Transmembrane</keyword>
<dbReference type="EMBL" id="JAGRRH010000007">
    <property type="protein sequence ID" value="KAG7367385.1"/>
    <property type="molecule type" value="Genomic_DNA"/>
</dbReference>
<reference evidence="2" key="2">
    <citation type="submission" date="2021-04" db="EMBL/GenBank/DDBJ databases">
        <authorList>
            <person name="Podell S."/>
        </authorList>
    </citation>
    <scope>NUCLEOTIDE SEQUENCE</scope>
    <source>
        <strain evidence="2">Hildebrandi</strain>
    </source>
</reference>
<accession>A0A9K3LRW8</accession>
<keyword evidence="1" id="KW-0472">Membrane</keyword>
<keyword evidence="1" id="KW-1133">Transmembrane helix</keyword>
<gene>
    <name evidence="2" type="ORF">IV203_030056</name>
</gene>
<reference evidence="2" key="1">
    <citation type="journal article" date="2021" name="Sci. Rep.">
        <title>Diploid genomic architecture of Nitzschia inconspicua, an elite biomass production diatom.</title>
        <authorList>
            <person name="Oliver A."/>
            <person name="Podell S."/>
            <person name="Pinowska A."/>
            <person name="Traller J.C."/>
            <person name="Smith S.R."/>
            <person name="McClure R."/>
            <person name="Beliaev A."/>
            <person name="Bohutskyi P."/>
            <person name="Hill E.A."/>
            <person name="Rabines A."/>
            <person name="Zheng H."/>
            <person name="Allen L.Z."/>
            <person name="Kuo A."/>
            <person name="Grigoriev I.V."/>
            <person name="Allen A.E."/>
            <person name="Hazlebeck D."/>
            <person name="Allen E.E."/>
        </authorList>
    </citation>
    <scope>NUCLEOTIDE SEQUENCE</scope>
    <source>
        <strain evidence="2">Hildebrandi</strain>
    </source>
</reference>
<evidence type="ECO:0000313" key="3">
    <source>
        <dbReference type="Proteomes" id="UP000693970"/>
    </source>
</evidence>
<organism evidence="2 3">
    <name type="scientific">Nitzschia inconspicua</name>
    <dbReference type="NCBI Taxonomy" id="303405"/>
    <lineage>
        <taxon>Eukaryota</taxon>
        <taxon>Sar</taxon>
        <taxon>Stramenopiles</taxon>
        <taxon>Ochrophyta</taxon>
        <taxon>Bacillariophyta</taxon>
        <taxon>Bacillariophyceae</taxon>
        <taxon>Bacillariophycidae</taxon>
        <taxon>Bacillariales</taxon>
        <taxon>Bacillariaceae</taxon>
        <taxon>Nitzschia</taxon>
    </lineage>
</organism>
<dbReference type="AlphaFoldDB" id="A0A9K3LRW8"/>
<dbReference type="Proteomes" id="UP000693970">
    <property type="component" value="Unassembled WGS sequence"/>
</dbReference>
<proteinExistence type="predicted"/>
<evidence type="ECO:0000313" key="2">
    <source>
        <dbReference type="EMBL" id="KAG7367385.1"/>
    </source>
</evidence>
<sequence length="546" mass="61721">MTSTKRIVRGQLLATFVLCITGIVSIFRHMYFVPPTVGYNRSMEYDTSQSGMSAQHYILDEKLEKKYTTIHHRLRGNFSLFLNEETGSNGDNDVQHRGILRVGSEKLGKWPKIRFFPENETFRIGEANAHVRGVIYAKFVDDKRVIVPVNETLIPSFRATSDRRGRSTSTNAYNSNIDSLCSFLLNMTRQETLDKFPERGIPPVVLNVDADCDQMNYNEGQGSLALSIYGLRVASAVARVDLHFQCNDTIGGSSAIRNSRFLAERAMKMQWIFPWLSDFQPSPSWNQSWAYGGNRPSHVDICPPSNRKEHMFLPLDKFVVQIRSDVQKMAVSLMGAKIKEGRKHSLVPLDADPWFPDAKIDDVIVYLPCHDDVVRGAASVKESLSKSGLVHFTEYVPLIRKETKTIGIITQARSQNENGWCRNASFQLVDYFREIFRDRPVVVSLYDQDPLPLQYARIAMAKQTFGSFSIFPLLAIMGSFGEGYYLRHQDQNTAVGMASNIFEKASKYSGFGNLHPWTASKVLSAEDVSSMRWDDIATWLGNTTAS</sequence>
<protein>
    <submittedName>
        <fullName evidence="2">Uncharacterized protein</fullName>
    </submittedName>
</protein>
<keyword evidence="3" id="KW-1185">Reference proteome</keyword>